<accession>X5E698</accession>
<proteinExistence type="evidence at transcript level"/>
<protein>
    <recommendedName>
        <fullName evidence="3">Secreted protein</fullName>
    </recommendedName>
</protein>
<evidence type="ECO:0000256" key="1">
    <source>
        <dbReference type="SAM" id="SignalP"/>
    </source>
</evidence>
<evidence type="ECO:0008006" key="3">
    <source>
        <dbReference type="Google" id="ProtNLM"/>
    </source>
</evidence>
<evidence type="ECO:0000313" key="2">
    <source>
        <dbReference type="EMBL" id="AHW68362.1"/>
    </source>
</evidence>
<name>X5E698_9MICR</name>
<feature type="chain" id="PRO_5004954845" description="Secreted protein" evidence="1">
    <location>
        <begin position="18"/>
        <end position="73"/>
    </location>
</feature>
<keyword evidence="1" id="KW-0732">Signal</keyword>
<dbReference type="AlphaFoldDB" id="X5E698"/>
<dbReference type="EMBL" id="KJ210685">
    <property type="protein sequence ID" value="AHW68362.1"/>
    <property type="molecule type" value="mRNA"/>
</dbReference>
<reference evidence="2" key="1">
    <citation type="journal article" date="2015" name="Parasitol. Res.">
        <title>Morphological and molecular characterization of Nosema pernyi, a microsporidian parasite in Antheraea pernyi.</title>
        <authorList>
            <person name="Wang Y."/>
            <person name="Liu W."/>
            <person name="Jiang Y."/>
            <person name="Huang L."/>
            <person name="Irfan M."/>
            <person name="Shi S."/>
            <person name="Yang R."/>
            <person name="Qin L."/>
        </authorList>
    </citation>
    <scope>NUCLEOTIDE SEQUENCE</scope>
</reference>
<organism evidence="2">
    <name type="scientific">Nosema pernyi</name>
    <dbReference type="NCBI Taxonomy" id="1112939"/>
    <lineage>
        <taxon>Eukaryota</taxon>
        <taxon>Fungi</taxon>
        <taxon>Fungi incertae sedis</taxon>
        <taxon>Microsporidia</taxon>
        <taxon>Nosematidae</taxon>
        <taxon>Nosema</taxon>
    </lineage>
</organism>
<feature type="signal peptide" evidence="1">
    <location>
        <begin position="1"/>
        <end position="17"/>
    </location>
</feature>
<sequence length="73" mass="7839">MRGLLIFIAVFFRFTICSNPVIDAFSNTVKENINRQCENDQQAIKDTSDKAIAGLDQAASKGAEGSGQTAEAT</sequence>